<feature type="domain" description="HTH lysR-type" evidence="5">
    <location>
        <begin position="1"/>
        <end position="58"/>
    </location>
</feature>
<dbReference type="InterPro" id="IPR050950">
    <property type="entry name" value="HTH-type_LysR_regulators"/>
</dbReference>
<evidence type="ECO:0000259" key="5">
    <source>
        <dbReference type="PROSITE" id="PS50931"/>
    </source>
</evidence>
<dbReference type="EMBL" id="JBHSXX010000001">
    <property type="protein sequence ID" value="MFC6870245.1"/>
    <property type="molecule type" value="Genomic_DNA"/>
</dbReference>
<reference evidence="7" key="1">
    <citation type="journal article" date="2019" name="Int. J. Syst. Evol. Microbiol.">
        <title>The Global Catalogue of Microorganisms (GCM) 10K type strain sequencing project: providing services to taxonomists for standard genome sequencing and annotation.</title>
        <authorList>
            <consortium name="The Broad Institute Genomics Platform"/>
            <consortium name="The Broad Institute Genome Sequencing Center for Infectious Disease"/>
            <person name="Wu L."/>
            <person name="Ma J."/>
        </authorList>
    </citation>
    <scope>NUCLEOTIDE SEQUENCE [LARGE SCALE GENOMIC DNA]</scope>
    <source>
        <strain evidence="7">KCTC 32255</strain>
    </source>
</reference>
<evidence type="ECO:0000256" key="3">
    <source>
        <dbReference type="ARBA" id="ARBA00023125"/>
    </source>
</evidence>
<dbReference type="Proteomes" id="UP001596337">
    <property type="component" value="Unassembled WGS sequence"/>
</dbReference>
<dbReference type="RefSeq" id="WP_345389568.1">
    <property type="nucleotide sequence ID" value="NZ_BAABLA010000002.1"/>
</dbReference>
<keyword evidence="3" id="KW-0238">DNA-binding</keyword>
<dbReference type="InterPro" id="IPR036388">
    <property type="entry name" value="WH-like_DNA-bd_sf"/>
</dbReference>
<name>A0ABW2C6X3_9PSEU</name>
<evidence type="ECO:0000256" key="1">
    <source>
        <dbReference type="ARBA" id="ARBA00009437"/>
    </source>
</evidence>
<comment type="caution">
    <text evidence="6">The sequence shown here is derived from an EMBL/GenBank/DDBJ whole genome shotgun (WGS) entry which is preliminary data.</text>
</comment>
<keyword evidence="7" id="KW-1185">Reference proteome</keyword>
<proteinExistence type="inferred from homology"/>
<dbReference type="InterPro" id="IPR036390">
    <property type="entry name" value="WH_DNA-bd_sf"/>
</dbReference>
<evidence type="ECO:0000256" key="2">
    <source>
        <dbReference type="ARBA" id="ARBA00023015"/>
    </source>
</evidence>
<dbReference type="InterPro" id="IPR005119">
    <property type="entry name" value="LysR_subst-bd"/>
</dbReference>
<evidence type="ECO:0000256" key="4">
    <source>
        <dbReference type="ARBA" id="ARBA00023163"/>
    </source>
</evidence>
<evidence type="ECO:0000313" key="7">
    <source>
        <dbReference type="Proteomes" id="UP001596337"/>
    </source>
</evidence>
<keyword evidence="4" id="KW-0804">Transcription</keyword>
<dbReference type="Pfam" id="PF00126">
    <property type="entry name" value="HTH_1"/>
    <property type="match status" value="1"/>
</dbReference>
<dbReference type="Gene3D" id="3.40.190.290">
    <property type="match status" value="1"/>
</dbReference>
<dbReference type="Gene3D" id="1.10.10.10">
    <property type="entry name" value="Winged helix-like DNA-binding domain superfamily/Winged helix DNA-binding domain"/>
    <property type="match status" value="1"/>
</dbReference>
<accession>A0ABW2C6X3</accession>
<protein>
    <submittedName>
        <fullName evidence="6">LysR family transcriptional regulator</fullName>
    </submittedName>
</protein>
<dbReference type="PANTHER" id="PTHR30419:SF31">
    <property type="entry name" value="BLR3139 PROTEIN"/>
    <property type="match status" value="1"/>
</dbReference>
<dbReference type="PROSITE" id="PS50931">
    <property type="entry name" value="HTH_LYSR"/>
    <property type="match status" value="1"/>
</dbReference>
<dbReference type="InterPro" id="IPR000847">
    <property type="entry name" value="LysR_HTH_N"/>
</dbReference>
<organism evidence="6 7">
    <name type="scientific">Haloechinothrix salitolerans</name>
    <dbReference type="NCBI Taxonomy" id="926830"/>
    <lineage>
        <taxon>Bacteria</taxon>
        <taxon>Bacillati</taxon>
        <taxon>Actinomycetota</taxon>
        <taxon>Actinomycetes</taxon>
        <taxon>Pseudonocardiales</taxon>
        <taxon>Pseudonocardiaceae</taxon>
        <taxon>Haloechinothrix</taxon>
    </lineage>
</organism>
<dbReference type="CDD" id="cd05466">
    <property type="entry name" value="PBP2_LTTR_substrate"/>
    <property type="match status" value="1"/>
</dbReference>
<dbReference type="SUPFAM" id="SSF46785">
    <property type="entry name" value="Winged helix' DNA-binding domain"/>
    <property type="match status" value="1"/>
</dbReference>
<comment type="similarity">
    <text evidence="1">Belongs to the LysR transcriptional regulatory family.</text>
</comment>
<sequence length="315" mass="35202">MLLRQLEYLCALARERHFGRAAEVCHVSQPALSAAIRKLEAELDVQIVRRGQKFGGLTPEGQQVLSWAHRILADEEALRQQLSGMRDGLSGTLRIGAIPTALTVASLLARPLHEQHPQVWLSLESLTSRQIVHRLSEFELDVGMTYVDGEPLGSVHTVPLYVERYLLLTPRENEISKRPVVSWAEAAELPLCLFSPVMQNRRILDRNFADAGVAVHPVVETDTVSAVYAHVRSMRLSSVIAHAWLHLFGVPEDMRVIPIEQPRHEYHVGLVLAGRRSESLLANALLGVAREMDLAGELDRIMRQWVNPAADGQEK</sequence>
<dbReference type="SUPFAM" id="SSF53850">
    <property type="entry name" value="Periplasmic binding protein-like II"/>
    <property type="match status" value="1"/>
</dbReference>
<evidence type="ECO:0000313" key="6">
    <source>
        <dbReference type="EMBL" id="MFC6870245.1"/>
    </source>
</evidence>
<gene>
    <name evidence="6" type="ORF">ACFQGD_24205</name>
</gene>
<keyword evidence="2" id="KW-0805">Transcription regulation</keyword>
<dbReference type="PANTHER" id="PTHR30419">
    <property type="entry name" value="HTH-TYPE TRANSCRIPTIONAL REGULATOR YBHD"/>
    <property type="match status" value="1"/>
</dbReference>
<dbReference type="PRINTS" id="PR00039">
    <property type="entry name" value="HTHLYSR"/>
</dbReference>
<dbReference type="Pfam" id="PF03466">
    <property type="entry name" value="LysR_substrate"/>
    <property type="match status" value="1"/>
</dbReference>